<evidence type="ECO:0000313" key="2">
    <source>
        <dbReference type="Proteomes" id="UP000308092"/>
    </source>
</evidence>
<dbReference type="VEuPathDB" id="FungiDB:EYZ11_005799"/>
<dbReference type="EMBL" id="SOSA01000192">
    <property type="protein sequence ID" value="THC94719.1"/>
    <property type="molecule type" value="Genomic_DNA"/>
</dbReference>
<keyword evidence="2" id="KW-1185">Reference proteome</keyword>
<name>A0A4S3JH27_9EURO</name>
<comment type="caution">
    <text evidence="1">The sequence shown here is derived from an EMBL/GenBank/DDBJ whole genome shotgun (WGS) entry which is preliminary data.</text>
</comment>
<dbReference type="AlphaFoldDB" id="A0A4S3JH27"/>
<reference evidence="1 2" key="1">
    <citation type="submission" date="2019-03" db="EMBL/GenBank/DDBJ databases">
        <title>The genome sequence of a newly discovered highly antifungal drug resistant Aspergillus species, Aspergillus tanneri NIH 1004.</title>
        <authorList>
            <person name="Mounaud S."/>
            <person name="Singh I."/>
            <person name="Joardar V."/>
            <person name="Pakala S."/>
            <person name="Pakala S."/>
            <person name="Venepally P."/>
            <person name="Hoover J."/>
            <person name="Nierman W."/>
            <person name="Chung J."/>
            <person name="Losada L."/>
        </authorList>
    </citation>
    <scope>NUCLEOTIDE SEQUENCE [LARGE SCALE GENOMIC DNA]</scope>
    <source>
        <strain evidence="1 2">NIH1004</strain>
    </source>
</reference>
<organism evidence="1 2">
    <name type="scientific">Aspergillus tanneri</name>
    <dbReference type="NCBI Taxonomy" id="1220188"/>
    <lineage>
        <taxon>Eukaryota</taxon>
        <taxon>Fungi</taxon>
        <taxon>Dikarya</taxon>
        <taxon>Ascomycota</taxon>
        <taxon>Pezizomycotina</taxon>
        <taxon>Eurotiomycetes</taxon>
        <taxon>Eurotiomycetidae</taxon>
        <taxon>Eurotiales</taxon>
        <taxon>Aspergillaceae</taxon>
        <taxon>Aspergillus</taxon>
        <taxon>Aspergillus subgen. Circumdati</taxon>
    </lineage>
</organism>
<evidence type="ECO:0000313" key="1">
    <source>
        <dbReference type="EMBL" id="THC94719.1"/>
    </source>
</evidence>
<accession>A0A4S3JH27</accession>
<gene>
    <name evidence="1" type="ORF">EYZ11_005799</name>
</gene>
<dbReference type="Proteomes" id="UP000308092">
    <property type="component" value="Unassembled WGS sequence"/>
</dbReference>
<protein>
    <submittedName>
        <fullName evidence="1">Uncharacterized protein</fullName>
    </submittedName>
</protein>
<sequence length="52" mass="5789">MPRCVYCFSMPFLDKCGFQHGSAITQPPLGQFSTNQSSQIDVLYHLRVKPGG</sequence>
<proteinExistence type="predicted"/>